<accession>A0A2U1MKP1</accession>
<evidence type="ECO:0000256" key="3">
    <source>
        <dbReference type="PROSITE-ProRule" id="PRU00708"/>
    </source>
</evidence>
<dbReference type="GO" id="GO:0003723">
    <property type="term" value="F:RNA binding"/>
    <property type="evidence" value="ECO:0007669"/>
    <property type="project" value="InterPro"/>
</dbReference>
<dbReference type="Proteomes" id="UP000245207">
    <property type="component" value="Unassembled WGS sequence"/>
</dbReference>
<feature type="repeat" description="PPR" evidence="3">
    <location>
        <begin position="285"/>
        <end position="319"/>
    </location>
</feature>
<dbReference type="InterPro" id="IPR032867">
    <property type="entry name" value="DYW_dom"/>
</dbReference>
<sequence>MLQHRHHHIHAANATLHFHFLERHDLRMLVQLQLHSSRQLFDQMPYRDIVSWILMITGCVRNGNLAAARKLFDQMPSKDAVSWNAMLSGYAQSGCVEEARKNGRVDEARRLFEANNEDNWDVIWWNCLMGGYEEEESGDLCEARKLFDESPVRDVYTWTAMASGYVQNGMEDEPRRNVSSWNTMITGFALSGFIDIARDLFEKMPRRDCISWGAIISGYAHLGYNEEALRLFVEMKRSGEKANRSIFSCILSTYAEIAALELRYQLHAQLVKMKLTLYEEISDKDIVSWNTIIDGYAWHGFGQEAVRVFESMKRSGVKPDQVTMYKYSDSLNRIFNETLVLHAPIASGRWADVGAMRSKMRDTNVKKVPGYSWLEVQNKINGYISPPKLVLHDVEEEEKEHMLRYHSEKLAVAFGILNIQGGRPIRAFKNLRVCANCHKVINHISKIKGRLISVRDSHRFHHFRDVGIIGDKQEVFSCHVGG</sequence>
<dbReference type="NCBIfam" id="TIGR00756">
    <property type="entry name" value="PPR"/>
    <property type="match status" value="5"/>
</dbReference>
<gene>
    <name evidence="5" type="ORF">CTI12_AA182420</name>
</gene>
<evidence type="ECO:0000256" key="2">
    <source>
        <dbReference type="ARBA" id="ARBA00022737"/>
    </source>
</evidence>
<feature type="repeat" description="PPR" evidence="3">
    <location>
        <begin position="48"/>
        <end position="82"/>
    </location>
</feature>
<dbReference type="Pfam" id="PF14432">
    <property type="entry name" value="DYW_deaminase"/>
    <property type="match status" value="1"/>
</dbReference>
<dbReference type="Pfam" id="PF01535">
    <property type="entry name" value="PPR"/>
    <property type="match status" value="5"/>
</dbReference>
<dbReference type="InterPro" id="IPR011990">
    <property type="entry name" value="TPR-like_helical_dom_sf"/>
</dbReference>
<feature type="repeat" description="PPR" evidence="3">
    <location>
        <begin position="177"/>
        <end position="207"/>
    </location>
</feature>
<evidence type="ECO:0000313" key="5">
    <source>
        <dbReference type="EMBL" id="PWA61833.1"/>
    </source>
</evidence>
<dbReference type="GO" id="GO:0009451">
    <property type="term" value="P:RNA modification"/>
    <property type="evidence" value="ECO:0007669"/>
    <property type="project" value="InterPro"/>
</dbReference>
<dbReference type="AlphaFoldDB" id="A0A2U1MKP1"/>
<keyword evidence="6" id="KW-1185">Reference proteome</keyword>
<evidence type="ECO:0000313" key="6">
    <source>
        <dbReference type="Proteomes" id="UP000245207"/>
    </source>
</evidence>
<dbReference type="PROSITE" id="PS51375">
    <property type="entry name" value="PPR"/>
    <property type="match status" value="4"/>
</dbReference>
<name>A0A2U1MKP1_ARTAN</name>
<dbReference type="OrthoDB" id="185373at2759"/>
<dbReference type="InterPro" id="IPR002885">
    <property type="entry name" value="PPR_rpt"/>
</dbReference>
<dbReference type="Gene3D" id="1.25.40.10">
    <property type="entry name" value="Tetratricopeptide repeat domain"/>
    <property type="match status" value="4"/>
</dbReference>
<proteinExistence type="inferred from homology"/>
<dbReference type="PANTHER" id="PTHR47926">
    <property type="entry name" value="PENTATRICOPEPTIDE REPEAT-CONTAINING PROTEIN"/>
    <property type="match status" value="1"/>
</dbReference>
<evidence type="ECO:0000256" key="1">
    <source>
        <dbReference type="ARBA" id="ARBA00006643"/>
    </source>
</evidence>
<comment type="similarity">
    <text evidence="1">Belongs to the PPR family. PCMP-H subfamily.</text>
</comment>
<comment type="caution">
    <text evidence="5">The sequence shown here is derived from an EMBL/GenBank/DDBJ whole genome shotgun (WGS) entry which is preliminary data.</text>
</comment>
<reference evidence="5 6" key="1">
    <citation type="journal article" date="2018" name="Mol. Plant">
        <title>The genome of Artemisia annua provides insight into the evolution of Asteraceae family and artemisinin biosynthesis.</title>
        <authorList>
            <person name="Shen Q."/>
            <person name="Zhang L."/>
            <person name="Liao Z."/>
            <person name="Wang S."/>
            <person name="Yan T."/>
            <person name="Shi P."/>
            <person name="Liu M."/>
            <person name="Fu X."/>
            <person name="Pan Q."/>
            <person name="Wang Y."/>
            <person name="Lv Z."/>
            <person name="Lu X."/>
            <person name="Zhang F."/>
            <person name="Jiang W."/>
            <person name="Ma Y."/>
            <person name="Chen M."/>
            <person name="Hao X."/>
            <person name="Li L."/>
            <person name="Tang Y."/>
            <person name="Lv G."/>
            <person name="Zhou Y."/>
            <person name="Sun X."/>
            <person name="Brodelius P.E."/>
            <person name="Rose J.K.C."/>
            <person name="Tang K."/>
        </authorList>
    </citation>
    <scope>NUCLEOTIDE SEQUENCE [LARGE SCALE GENOMIC DNA]</scope>
    <source>
        <strain evidence="6">cv. Huhao1</strain>
        <tissue evidence="5">Leaf</tissue>
    </source>
</reference>
<dbReference type="EMBL" id="PKPP01005007">
    <property type="protein sequence ID" value="PWA61833.1"/>
    <property type="molecule type" value="Genomic_DNA"/>
</dbReference>
<keyword evidence="2" id="KW-0677">Repeat</keyword>
<feature type="repeat" description="PPR" evidence="3">
    <location>
        <begin position="208"/>
        <end position="242"/>
    </location>
</feature>
<dbReference type="GO" id="GO:0008270">
    <property type="term" value="F:zinc ion binding"/>
    <property type="evidence" value="ECO:0007669"/>
    <property type="project" value="InterPro"/>
</dbReference>
<dbReference type="Pfam" id="PF13041">
    <property type="entry name" value="PPR_2"/>
    <property type="match status" value="1"/>
</dbReference>
<dbReference type="InterPro" id="IPR046960">
    <property type="entry name" value="PPR_At4g14850-like_plant"/>
</dbReference>
<dbReference type="STRING" id="35608.A0A2U1MKP1"/>
<evidence type="ECO:0000259" key="4">
    <source>
        <dbReference type="Pfam" id="PF14432"/>
    </source>
</evidence>
<organism evidence="5 6">
    <name type="scientific">Artemisia annua</name>
    <name type="common">Sweet wormwood</name>
    <dbReference type="NCBI Taxonomy" id="35608"/>
    <lineage>
        <taxon>Eukaryota</taxon>
        <taxon>Viridiplantae</taxon>
        <taxon>Streptophyta</taxon>
        <taxon>Embryophyta</taxon>
        <taxon>Tracheophyta</taxon>
        <taxon>Spermatophyta</taxon>
        <taxon>Magnoliopsida</taxon>
        <taxon>eudicotyledons</taxon>
        <taxon>Gunneridae</taxon>
        <taxon>Pentapetalae</taxon>
        <taxon>asterids</taxon>
        <taxon>campanulids</taxon>
        <taxon>Asterales</taxon>
        <taxon>Asteraceae</taxon>
        <taxon>Asteroideae</taxon>
        <taxon>Anthemideae</taxon>
        <taxon>Artemisiinae</taxon>
        <taxon>Artemisia</taxon>
    </lineage>
</organism>
<dbReference type="PANTHER" id="PTHR47926:SF433">
    <property type="entry name" value="PENTATRICOPEPTIDE REPEAT-CONTAINING PROTEIN"/>
    <property type="match status" value="1"/>
</dbReference>
<feature type="domain" description="DYW" evidence="4">
    <location>
        <begin position="382"/>
        <end position="465"/>
    </location>
</feature>
<protein>
    <submittedName>
        <fullName evidence="5">Pentatricopeptide repeat-containing protein</fullName>
    </submittedName>
</protein>